<dbReference type="Pfam" id="PF02109">
    <property type="entry name" value="DAD"/>
    <property type="match status" value="1"/>
</dbReference>
<dbReference type="PIRSF" id="PIRSF005588">
    <property type="entry name" value="DAD"/>
    <property type="match status" value="1"/>
</dbReference>
<dbReference type="OrthoDB" id="445566at2759"/>
<dbReference type="GeneID" id="28726636"/>
<protein>
    <recommendedName>
        <fullName evidence="8">Dolichyl-diphosphooligosaccharide--protein glycosyltransferase subunit OST2</fullName>
        <shortName evidence="8">Oligosaccharyl transferase subunit OST2</shortName>
    </recommendedName>
</protein>
<comment type="caution">
    <text evidence="9">The sequence shown here is derived from an EMBL/GenBank/DDBJ whole genome shotgun (WGS) entry which is preliminary data.</text>
</comment>
<evidence type="ECO:0000256" key="3">
    <source>
        <dbReference type="ARBA" id="ARBA00009386"/>
    </source>
</evidence>
<dbReference type="RefSeq" id="XP_017991111.1">
    <property type="nucleotide sequence ID" value="XM_018134761.1"/>
</dbReference>
<reference evidence="9 10" key="1">
    <citation type="submission" date="2015-07" db="EMBL/GenBank/DDBJ databases">
        <title>Draft Genome Sequence of Malassezia furfur CBS1878 and Malassezia pachydermatis CBS1879.</title>
        <authorList>
            <person name="Triana S."/>
            <person name="Ohm R."/>
            <person name="Gonzalez A."/>
            <person name="DeCock H."/>
            <person name="Restrepo S."/>
            <person name="Celis A."/>
        </authorList>
    </citation>
    <scope>NUCLEOTIDE SEQUENCE [LARGE SCALE GENOMIC DNA]</scope>
    <source>
        <strain evidence="9 10">CBS 1879</strain>
    </source>
</reference>
<dbReference type="InterPro" id="IPR003038">
    <property type="entry name" value="DAD/Ost2"/>
</dbReference>
<evidence type="ECO:0000256" key="1">
    <source>
        <dbReference type="ARBA" id="ARBA00004477"/>
    </source>
</evidence>
<evidence type="ECO:0000256" key="5">
    <source>
        <dbReference type="ARBA" id="ARBA00022824"/>
    </source>
</evidence>
<keyword evidence="10" id="KW-1185">Reference proteome</keyword>
<dbReference type="EMBL" id="LGAV01000006">
    <property type="protein sequence ID" value="KOS13479.1"/>
    <property type="molecule type" value="Genomic_DNA"/>
</dbReference>
<gene>
    <name evidence="9" type="ORF">Malapachy_0230</name>
</gene>
<name>A0A0N0RS37_9BASI</name>
<comment type="subcellular location">
    <subcellularLocation>
        <location evidence="1 8">Endoplasmic reticulum membrane</location>
        <topology evidence="1 8">Multi-pass membrane protein</topology>
    </subcellularLocation>
</comment>
<dbReference type="UniPathway" id="UPA00378"/>
<comment type="subunit">
    <text evidence="8">Component of the oligosaccharyltransferase (OST) complex.</text>
</comment>
<feature type="transmembrane region" description="Helical" evidence="8">
    <location>
        <begin position="49"/>
        <end position="69"/>
    </location>
</feature>
<comment type="function">
    <text evidence="8">Subunit of the oligosaccharyl transferase (OST) complex that catalyzes the initial transfer of a defined glycan (Glc(3)Man(9)GlcNAc(2) in eukaryotes) from the lipid carrier dolichol-pyrophosphate to an asparagine residue within an Asn-X-Ser/Thr consensus motif in nascent polypeptide chains, the first step in protein N-glycosylation. N-glycosylation occurs cotranslationally and the complex associates with the Sec61 complex at the channel-forming translocon complex that mediates protein translocation across the endoplasmic reticulum (ER). All subunits are required for a maximal enzyme activity.</text>
</comment>
<dbReference type="STRING" id="77020.A0A0N0RS37"/>
<evidence type="ECO:0000256" key="8">
    <source>
        <dbReference type="RuleBase" id="RU361136"/>
    </source>
</evidence>
<feature type="transmembrane region" description="Helical" evidence="8">
    <location>
        <begin position="75"/>
        <end position="93"/>
    </location>
</feature>
<comment type="similarity">
    <text evidence="3 8">Belongs to the DAD/OST2 family.</text>
</comment>
<feature type="transmembrane region" description="Helical" evidence="8">
    <location>
        <begin position="113"/>
        <end position="131"/>
    </location>
</feature>
<dbReference type="AlphaFoldDB" id="A0A0N0RS37"/>
<keyword evidence="5 8" id="KW-0256">Endoplasmic reticulum</keyword>
<dbReference type="GO" id="GO:0006487">
    <property type="term" value="P:protein N-linked glycosylation"/>
    <property type="evidence" value="ECO:0007669"/>
    <property type="project" value="TreeGrafter"/>
</dbReference>
<evidence type="ECO:0000313" key="9">
    <source>
        <dbReference type="EMBL" id="KOS13479.1"/>
    </source>
</evidence>
<keyword evidence="7 8" id="KW-0472">Membrane</keyword>
<evidence type="ECO:0000256" key="7">
    <source>
        <dbReference type="ARBA" id="ARBA00023136"/>
    </source>
</evidence>
<comment type="pathway">
    <text evidence="2 8">Protein modification; protein glycosylation.</text>
</comment>
<dbReference type="Proteomes" id="UP000037751">
    <property type="component" value="Unassembled WGS sequence"/>
</dbReference>
<dbReference type="PANTHER" id="PTHR10705:SF0">
    <property type="entry name" value="DOLICHYL-DIPHOSPHOOLIGOSACCHARIDE--PROTEIN GLYCOSYLTRANSFERASE SUBUNIT DAD1"/>
    <property type="match status" value="1"/>
</dbReference>
<dbReference type="PANTHER" id="PTHR10705">
    <property type="entry name" value="DOLICHYL-DIPHOSPHOOLIGOSACCHARIDE--PROTEIN GLYCOSYLTRANSFERASE SUBUNIT DAD1"/>
    <property type="match status" value="1"/>
</dbReference>
<evidence type="ECO:0000256" key="6">
    <source>
        <dbReference type="ARBA" id="ARBA00022989"/>
    </source>
</evidence>
<accession>A0A0N0RS37</accession>
<keyword evidence="4 8" id="KW-0812">Transmembrane</keyword>
<evidence type="ECO:0000256" key="4">
    <source>
        <dbReference type="ARBA" id="ARBA00022692"/>
    </source>
</evidence>
<keyword evidence="6 8" id="KW-1133">Transmembrane helix</keyword>
<dbReference type="VEuPathDB" id="FungiDB:Malapachy_0230"/>
<dbReference type="GO" id="GO:0008250">
    <property type="term" value="C:oligosaccharyltransferase complex"/>
    <property type="evidence" value="ECO:0007669"/>
    <property type="project" value="InterPro"/>
</dbReference>
<sequence length="132" mass="14416">MAKPKSTASKTSPGKGSSSSALLNLSGVYKKLIQSYQTKTPSRIKLLDAFLLFLFVTGVLQFIYCVLLSDYPFNSFLAGFSATVGQFVFALSLRMQIGTLADGKPRVPEGRAFTEFLLASMVLHFFVVNFLG</sequence>
<evidence type="ECO:0000256" key="2">
    <source>
        <dbReference type="ARBA" id="ARBA00004922"/>
    </source>
</evidence>
<evidence type="ECO:0000313" key="10">
    <source>
        <dbReference type="Proteomes" id="UP000037751"/>
    </source>
</evidence>
<organism evidence="9 10">
    <name type="scientific">Malassezia pachydermatis</name>
    <dbReference type="NCBI Taxonomy" id="77020"/>
    <lineage>
        <taxon>Eukaryota</taxon>
        <taxon>Fungi</taxon>
        <taxon>Dikarya</taxon>
        <taxon>Basidiomycota</taxon>
        <taxon>Ustilaginomycotina</taxon>
        <taxon>Malasseziomycetes</taxon>
        <taxon>Malasseziales</taxon>
        <taxon>Malasseziaceae</taxon>
        <taxon>Malassezia</taxon>
    </lineage>
</organism>
<proteinExistence type="inferred from homology"/>